<gene>
    <name evidence="3" type="ORF">MOQ_009988</name>
</gene>
<dbReference type="OrthoDB" id="253107at2759"/>
<dbReference type="EMBL" id="AHKC01021142">
    <property type="protein sequence ID" value="EKF26323.1"/>
    <property type="molecule type" value="Genomic_DNA"/>
</dbReference>
<evidence type="ECO:0000313" key="3">
    <source>
        <dbReference type="EMBL" id="EKF26323.1"/>
    </source>
</evidence>
<organism evidence="3 4">
    <name type="scientific">Trypanosoma cruzi marinkellei</name>
    <dbReference type="NCBI Taxonomy" id="85056"/>
    <lineage>
        <taxon>Eukaryota</taxon>
        <taxon>Discoba</taxon>
        <taxon>Euglenozoa</taxon>
        <taxon>Kinetoplastea</taxon>
        <taxon>Metakinetoplastina</taxon>
        <taxon>Trypanosomatida</taxon>
        <taxon>Trypanosomatidae</taxon>
        <taxon>Trypanosoma</taxon>
        <taxon>Schizotrypanum</taxon>
    </lineage>
</organism>
<evidence type="ECO:0008006" key="5">
    <source>
        <dbReference type="Google" id="ProtNLM"/>
    </source>
</evidence>
<feature type="signal peptide" evidence="2">
    <location>
        <begin position="1"/>
        <end position="18"/>
    </location>
</feature>
<feature type="chain" id="PRO_5003863939" description="RRM domain-containing protein" evidence="2">
    <location>
        <begin position="19"/>
        <end position="811"/>
    </location>
</feature>
<proteinExistence type="predicted"/>
<feature type="region of interest" description="Disordered" evidence="1">
    <location>
        <begin position="609"/>
        <end position="629"/>
    </location>
</feature>
<feature type="region of interest" description="Disordered" evidence="1">
    <location>
        <begin position="47"/>
        <end position="75"/>
    </location>
</feature>
<feature type="region of interest" description="Disordered" evidence="1">
    <location>
        <begin position="738"/>
        <end position="793"/>
    </location>
</feature>
<feature type="compositionally biased region" description="Polar residues" evidence="1">
    <location>
        <begin position="783"/>
        <end position="793"/>
    </location>
</feature>
<dbReference type="Proteomes" id="UP000007350">
    <property type="component" value="Unassembled WGS sequence"/>
</dbReference>
<reference evidence="3 4" key="1">
    <citation type="journal article" date="2012" name="BMC Genomics">
        <title>Comparative genomic analysis of human infective Trypanosoma cruzi lineages with the bat-restricted subspecies T. cruzi marinkellei.</title>
        <authorList>
            <person name="Franzen O."/>
            <person name="Talavera-Lopez C."/>
            <person name="Ochaya S."/>
            <person name="Butler C.E."/>
            <person name="Messenger L.A."/>
            <person name="Lewis M.D."/>
            <person name="Llewellyn M.S."/>
            <person name="Marinkelle C.J."/>
            <person name="Tyler K.M."/>
            <person name="Miles M.A."/>
            <person name="Andersson B."/>
        </authorList>
    </citation>
    <scope>NUCLEOTIDE SEQUENCE [LARGE SCALE GENOMIC DNA]</scope>
    <source>
        <strain evidence="3 4">B7</strain>
    </source>
</reference>
<feature type="region of interest" description="Disordered" evidence="1">
    <location>
        <begin position="498"/>
        <end position="526"/>
    </location>
</feature>
<sequence length="811" mass="85501">LWSIFFLSLTSQIHEVLFEGEVPATAVPGGWSLLAMGSPLDMKAAAWRSSTQTTPQTSPQQRRRRLPQQQRGAPDMEGLFSLSSEIRERGKGLRFVPTTLGTQRRLTNSMKPAAETTTTTAAAPSVSSTAAVPSRSAPHFLPLHDRPAFRAELLHRTVFVYGLHTVEECRALLQLLQAKCGPIAGAFRTVNHTRGGNDTSSWSYGAAAAGGGGGGCVVICVAFYRAESACMALRLDNTAQVFQKRFVVEGATQFQHLSRMYASMPVSSATSIRATADLPQHERLWLLLFSPTVGAAKIDWQAAAAAVGRGEAMLLTSALFPARLDGAVDDTNANVGFLTNRDTASASRYRTHFGFNPAVAGRDAEFGSNSSSSGGGADVTRTFDIAMNPTGSSTSTTPTTPAASAMPSTTAAAATADTTGSATDALGRSNTLQQQYYTTRYESSNIPFFSLVSRLSSLVLNCITHGSSGGLSGTGTPYSEAYLPAPLRQRVERAEGRYHDTTSAPGASTGKRTVASGGMGEAGDTFGSGEHATGVTYIPRMRSIGDYFIATLPFAAPLLTPLFRAGADERHLTADGVSDDVGSGGAHGGGGNDNIDTVGELLSGGGTGRYEGHSLHTTGFASPRQKRPRYMDDGEVDGRNLHGMGGGFVSLQPEMLTASFPSTAATTAATSRRLMSFVPAAARHNTAHGLRGEVGVGAPTTSSARTTSSMLPFANIHSAASNDAVRAYVTERVRLRSLPPRGVDGISPPSLSPSSSLPFSSSSLSATMTTKSQKASHEARPAPSSTRQELTSSFELGRLFRHARSFYERFR</sequence>
<feature type="non-terminal residue" evidence="3">
    <location>
        <position position="1"/>
    </location>
</feature>
<keyword evidence="4" id="KW-1185">Reference proteome</keyword>
<feature type="compositionally biased region" description="Low complexity" evidence="1">
    <location>
        <begin position="389"/>
        <end position="425"/>
    </location>
</feature>
<dbReference type="AlphaFoldDB" id="K2LUA1"/>
<protein>
    <recommendedName>
        <fullName evidence="5">RRM domain-containing protein</fullName>
    </recommendedName>
</protein>
<accession>K2LUA1</accession>
<evidence type="ECO:0000313" key="4">
    <source>
        <dbReference type="Proteomes" id="UP000007350"/>
    </source>
</evidence>
<keyword evidence="2" id="KW-0732">Signal</keyword>
<feature type="region of interest" description="Disordered" evidence="1">
    <location>
        <begin position="364"/>
        <end position="426"/>
    </location>
</feature>
<feature type="compositionally biased region" description="Low complexity" evidence="1">
    <location>
        <begin position="747"/>
        <end position="765"/>
    </location>
</feature>
<comment type="caution">
    <text evidence="3">The sequence shown here is derived from an EMBL/GenBank/DDBJ whole genome shotgun (WGS) entry which is preliminary data.</text>
</comment>
<evidence type="ECO:0000256" key="1">
    <source>
        <dbReference type="SAM" id="MobiDB-lite"/>
    </source>
</evidence>
<name>K2LUA1_TRYCR</name>
<evidence type="ECO:0000256" key="2">
    <source>
        <dbReference type="SAM" id="SignalP"/>
    </source>
</evidence>
<feature type="compositionally biased region" description="Low complexity" evidence="1">
    <location>
        <begin position="48"/>
        <end position="60"/>
    </location>
</feature>